<dbReference type="Proteomes" id="UP001219525">
    <property type="component" value="Unassembled WGS sequence"/>
</dbReference>
<sequence length="204" mass="21977">MVKKYSNAEQTQAPADSANTAVKAAQMPSLFAIAAVLQDSPAVKPTAAQGKGEVELYFGISPVEPNFDPLVQKRAKRAQKFPKICRDWDQAFSLTNRGPAKSDARFKPGQLLELLRNSRRAEFPSAQTFENAGTAGASCSAAPLVYAQSTIRRWGIRGPAVASAASLRPDHQIRVADAGNHGKLIGPSLLPYVQPFTPLYSLRS</sequence>
<comment type="caution">
    <text evidence="1">The sequence shown here is derived from an EMBL/GenBank/DDBJ whole genome shotgun (WGS) entry which is preliminary data.</text>
</comment>
<evidence type="ECO:0000313" key="1">
    <source>
        <dbReference type="EMBL" id="KAJ7215555.1"/>
    </source>
</evidence>
<evidence type="ECO:0000313" key="2">
    <source>
        <dbReference type="Proteomes" id="UP001219525"/>
    </source>
</evidence>
<dbReference type="AlphaFoldDB" id="A0AAD6VKA2"/>
<gene>
    <name evidence="1" type="ORF">GGX14DRAFT_608555</name>
</gene>
<organism evidence="1 2">
    <name type="scientific">Mycena pura</name>
    <dbReference type="NCBI Taxonomy" id="153505"/>
    <lineage>
        <taxon>Eukaryota</taxon>
        <taxon>Fungi</taxon>
        <taxon>Dikarya</taxon>
        <taxon>Basidiomycota</taxon>
        <taxon>Agaricomycotina</taxon>
        <taxon>Agaricomycetes</taxon>
        <taxon>Agaricomycetidae</taxon>
        <taxon>Agaricales</taxon>
        <taxon>Marasmiineae</taxon>
        <taxon>Mycenaceae</taxon>
        <taxon>Mycena</taxon>
    </lineage>
</organism>
<keyword evidence="2" id="KW-1185">Reference proteome</keyword>
<proteinExistence type="predicted"/>
<accession>A0AAD6VKA2</accession>
<reference evidence="1" key="1">
    <citation type="submission" date="2023-03" db="EMBL/GenBank/DDBJ databases">
        <title>Massive genome expansion in bonnet fungi (Mycena s.s.) driven by repeated elements and novel gene families across ecological guilds.</title>
        <authorList>
            <consortium name="Lawrence Berkeley National Laboratory"/>
            <person name="Harder C.B."/>
            <person name="Miyauchi S."/>
            <person name="Viragh M."/>
            <person name="Kuo A."/>
            <person name="Thoen E."/>
            <person name="Andreopoulos B."/>
            <person name="Lu D."/>
            <person name="Skrede I."/>
            <person name="Drula E."/>
            <person name="Henrissat B."/>
            <person name="Morin E."/>
            <person name="Kohler A."/>
            <person name="Barry K."/>
            <person name="LaButti K."/>
            <person name="Morin E."/>
            <person name="Salamov A."/>
            <person name="Lipzen A."/>
            <person name="Mereny Z."/>
            <person name="Hegedus B."/>
            <person name="Baldrian P."/>
            <person name="Stursova M."/>
            <person name="Weitz H."/>
            <person name="Taylor A."/>
            <person name="Grigoriev I.V."/>
            <person name="Nagy L.G."/>
            <person name="Martin F."/>
            <person name="Kauserud H."/>
        </authorList>
    </citation>
    <scope>NUCLEOTIDE SEQUENCE</scope>
    <source>
        <strain evidence="1">9144</strain>
    </source>
</reference>
<name>A0AAD6VKA2_9AGAR</name>
<protein>
    <submittedName>
        <fullName evidence="1">Uncharacterized protein</fullName>
    </submittedName>
</protein>
<dbReference type="EMBL" id="JARJCW010000017">
    <property type="protein sequence ID" value="KAJ7215555.1"/>
    <property type="molecule type" value="Genomic_DNA"/>
</dbReference>